<feature type="region of interest" description="Disordered" evidence="1">
    <location>
        <begin position="353"/>
        <end position="436"/>
    </location>
</feature>
<dbReference type="EMBL" id="GL378327">
    <property type="protein sequence ID" value="EFJ51521.1"/>
    <property type="molecule type" value="Genomic_DNA"/>
</dbReference>
<dbReference type="GeneID" id="9620305"/>
<protein>
    <recommendedName>
        <fullName evidence="2">F-box domain-containing protein</fullName>
    </recommendedName>
</protein>
<dbReference type="AlphaFoldDB" id="D8TLT8"/>
<evidence type="ECO:0000313" key="4">
    <source>
        <dbReference type="Proteomes" id="UP000001058"/>
    </source>
</evidence>
<feature type="compositionally biased region" description="Basic residues" evidence="1">
    <location>
        <begin position="353"/>
        <end position="365"/>
    </location>
</feature>
<dbReference type="OrthoDB" id="9970274at2759"/>
<dbReference type="RefSeq" id="XP_002947473.1">
    <property type="nucleotide sequence ID" value="XM_002947427.1"/>
</dbReference>
<evidence type="ECO:0000256" key="1">
    <source>
        <dbReference type="SAM" id="MobiDB-lite"/>
    </source>
</evidence>
<accession>D8TLT8</accession>
<keyword evidence="4" id="KW-1185">Reference proteome</keyword>
<dbReference type="Proteomes" id="UP000001058">
    <property type="component" value="Unassembled WGS sequence"/>
</dbReference>
<dbReference type="SUPFAM" id="SSF81383">
    <property type="entry name" value="F-box domain"/>
    <property type="match status" value="1"/>
</dbReference>
<evidence type="ECO:0000259" key="2">
    <source>
        <dbReference type="PROSITE" id="PS50181"/>
    </source>
</evidence>
<dbReference type="CDD" id="cd09917">
    <property type="entry name" value="F-box_SF"/>
    <property type="match status" value="1"/>
</dbReference>
<dbReference type="InterPro" id="IPR036047">
    <property type="entry name" value="F-box-like_dom_sf"/>
</dbReference>
<gene>
    <name evidence="3" type="ORF">VOLCADRAFT_87624</name>
</gene>
<dbReference type="KEGG" id="vcn:VOLCADRAFT_87624"/>
<feature type="region of interest" description="Disordered" evidence="1">
    <location>
        <begin position="250"/>
        <end position="269"/>
    </location>
</feature>
<dbReference type="PANTHER" id="PTHR12874:SF9">
    <property type="entry name" value="F-BOX ONLY PROTEIN 48"/>
    <property type="match status" value="1"/>
</dbReference>
<name>D8TLT8_VOLCA</name>
<proteinExistence type="predicted"/>
<evidence type="ECO:0000313" key="3">
    <source>
        <dbReference type="EMBL" id="EFJ51521.1"/>
    </source>
</evidence>
<feature type="compositionally biased region" description="Low complexity" evidence="1">
    <location>
        <begin position="366"/>
        <end position="389"/>
    </location>
</feature>
<dbReference type="Gene3D" id="1.20.1280.50">
    <property type="match status" value="1"/>
</dbReference>
<dbReference type="InterPro" id="IPR001810">
    <property type="entry name" value="F-box_dom"/>
</dbReference>
<dbReference type="InParanoid" id="D8TLT8"/>
<dbReference type="GO" id="GO:0019005">
    <property type="term" value="C:SCF ubiquitin ligase complex"/>
    <property type="evidence" value="ECO:0007669"/>
    <property type="project" value="TreeGrafter"/>
</dbReference>
<sequence length="592" mass="64319">MKFASRCILAKRASQHAREECEQVSGSEAPVYNILGLPADILEHICHYLNVRDVIALSRTCKLWGGVASSPRVWAGLVQRSFLFEELPQDLEFLSSLDTQHIRAQFWQLTRQRPAFLSDAPRTSEILERTGSRFRKQLRSAIPSALILHLDGRRDFNFTTVFRDVPPGHYYVIWRVMLQPGYVRGYCNFRAVFSRPSDPKAVATAAAAATAAVAGPAKHLCKLPHKSIATAAAVAATAVKHRLLLPLRRKRQDRRRRAQEDGQSGLLAGTDVERAGGMEGVEQEQEIQDDGSGGVRGRKTARALLLRLWPNGAWGCGRLRGGVSSAAVAPMVGRDEDSAATAAAAAMVLMQHRNHQHHQHQHHHLQPGQQELQQPQQQQQPRGQAGQEAHNAPNHLYHRYNNNNNNNDYPEIEPETVAPEGNPQEQLPPPPPPPVRLSTVAAAAAAAAAAAGPTAAAGGPGGGPQAQLLHRAMGHLAAASTKRDAALASGGGGGPRYVSRWMAPLWGSHTNAWRQLDPAGPLGCGDWRSLQMGTLTLRRRADAHLHGVMVQLRPADGAQMAAALPSGETRWRGLLVDYVELVGVHWGRGALL</sequence>
<dbReference type="GO" id="GO:0031146">
    <property type="term" value="P:SCF-dependent proteasomal ubiquitin-dependent protein catabolic process"/>
    <property type="evidence" value="ECO:0007669"/>
    <property type="project" value="TreeGrafter"/>
</dbReference>
<dbReference type="SMART" id="SM00256">
    <property type="entry name" value="FBOX"/>
    <property type="match status" value="1"/>
</dbReference>
<organism evidence="4">
    <name type="scientific">Volvox carteri f. nagariensis</name>
    <dbReference type="NCBI Taxonomy" id="3068"/>
    <lineage>
        <taxon>Eukaryota</taxon>
        <taxon>Viridiplantae</taxon>
        <taxon>Chlorophyta</taxon>
        <taxon>core chlorophytes</taxon>
        <taxon>Chlorophyceae</taxon>
        <taxon>CS clade</taxon>
        <taxon>Chlamydomonadales</taxon>
        <taxon>Volvocaceae</taxon>
        <taxon>Volvox</taxon>
    </lineage>
</organism>
<dbReference type="GO" id="GO:0005737">
    <property type="term" value="C:cytoplasm"/>
    <property type="evidence" value="ECO:0007669"/>
    <property type="project" value="TreeGrafter"/>
</dbReference>
<dbReference type="PROSITE" id="PS50181">
    <property type="entry name" value="FBOX"/>
    <property type="match status" value="1"/>
</dbReference>
<dbReference type="Pfam" id="PF12937">
    <property type="entry name" value="F-box-like"/>
    <property type="match status" value="1"/>
</dbReference>
<reference evidence="3 4" key="1">
    <citation type="journal article" date="2010" name="Science">
        <title>Genomic analysis of organismal complexity in the multicellular green alga Volvox carteri.</title>
        <authorList>
            <person name="Prochnik S.E."/>
            <person name="Umen J."/>
            <person name="Nedelcu A.M."/>
            <person name="Hallmann A."/>
            <person name="Miller S.M."/>
            <person name="Nishii I."/>
            <person name="Ferris P."/>
            <person name="Kuo A."/>
            <person name="Mitros T."/>
            <person name="Fritz-Laylin L.K."/>
            <person name="Hellsten U."/>
            <person name="Chapman J."/>
            <person name="Simakov O."/>
            <person name="Rensing S.A."/>
            <person name="Terry A."/>
            <person name="Pangilinan J."/>
            <person name="Kapitonov V."/>
            <person name="Jurka J."/>
            <person name="Salamov A."/>
            <person name="Shapiro H."/>
            <person name="Schmutz J."/>
            <person name="Grimwood J."/>
            <person name="Lindquist E."/>
            <person name="Lucas S."/>
            <person name="Grigoriev I.V."/>
            <person name="Schmitt R."/>
            <person name="Kirk D."/>
            <person name="Rokhsar D.S."/>
        </authorList>
    </citation>
    <scope>NUCLEOTIDE SEQUENCE [LARGE SCALE GENOMIC DNA]</scope>
    <source>
        <strain evidence="4">f. Nagariensis / Eve</strain>
    </source>
</reference>
<dbReference type="PANTHER" id="PTHR12874">
    <property type="entry name" value="F-BOX ONLY PROTEIN 48-RELATED"/>
    <property type="match status" value="1"/>
</dbReference>
<feature type="domain" description="F-box" evidence="2">
    <location>
        <begin position="31"/>
        <end position="77"/>
    </location>
</feature>
<feature type="compositionally biased region" description="Pro residues" evidence="1">
    <location>
        <begin position="426"/>
        <end position="435"/>
    </location>
</feature>